<dbReference type="InterPro" id="IPR008266">
    <property type="entry name" value="Tyr_kinase_AS"/>
</dbReference>
<sequence>MPEHSPPPGESSRGPAGVPQEKDLRGVTPTAMTPSSGVMRDHKTDSIHPFIQQDLDNSLQEVPLNTWIQAVLGVSPSRLDEWATRIKKLDWFRDHVIGRALTDYARPLQEKHIYKPFARISNRILELAKGALPGVGGSYPIDDIKVVVNDPISIERIPEHGELGAFRKPDLLFVRGSHKKASRGKTPRVRWVDILAFLEFKLDDKEQLLETLNSCRDDRGLPIIKAKGELRRPKKSTEDLAPKRRSARIAKITSISSDRTSSGPSSAGSKRSIDDALDGEPDQTRGSSKKLKSDSPNSETIRKDVKLQAGGYALELASCTYGTRLFSLGSIVRDDKMSFWYYDASGYIRTEENVSVIKDFEKFAAIMVAFACGEPKHWGALPDIISPSPSAPYPASFPPSSLKGHSLQMIIPETQKPVKVTLGKPVFTQYGLVGRRTFLYRIKTDTVVVQTPLVIKFSYQVVTRKREQDLVEVAREAGVDHIPKVHMWRDLWKLSEGARAIFHNGDTNAYEDKMLRALVYTRYIPLDVLFKKSWHLIPHMADQILDCKRTHIFRFLPKMADCSIFSIGLHDLRYKAKMLHRDISANNVMFEVRDGAVKFIVIDFDLATMVDSNGEPLAAPSSKNRTGTLPFMAYELLEDMSEPGPPERKRIVHRLRHDFESLFYLCLYCAFTMVEVEDPQLKLDMIAQVKEWENLTLKSIASIKELLCSSVRRIAKLVLPAPCEVLRLFFFGWWRVLVKSRAALVAYQADQFVAQQLGQPSPPTFDLDTLQGTLTRDTIKQSLKHHYSRPLRPEDLEVANISGLAEVVESYMQDDDSNHPKDECLLAQGSISQKANRSRKLKSTTKVKKAEVTKKKTDTRTIFAARKVIATIPVSPVRKQSPKPAAPKRRARTLAAASRSMTTRSMQKGVMAKPSDPRVLC</sequence>
<feature type="compositionally biased region" description="Low complexity" evidence="1">
    <location>
        <begin position="251"/>
        <end position="270"/>
    </location>
</feature>
<gene>
    <name evidence="3" type="ORF">PHLCEN_2v6110</name>
</gene>
<feature type="compositionally biased region" description="Low complexity" evidence="1">
    <location>
        <begin position="893"/>
        <end position="906"/>
    </location>
</feature>
<feature type="domain" description="Fungal-type protein kinase" evidence="2">
    <location>
        <begin position="568"/>
        <end position="668"/>
    </location>
</feature>
<feature type="region of interest" description="Disordered" evidence="1">
    <location>
        <begin position="876"/>
        <end position="921"/>
    </location>
</feature>
<dbReference type="EMBL" id="MLYV02000597">
    <property type="protein sequence ID" value="PSR82187.1"/>
    <property type="molecule type" value="Genomic_DNA"/>
</dbReference>
<name>A0A2R6P0C9_9APHY</name>
<organism evidence="3 4">
    <name type="scientific">Hermanssonia centrifuga</name>
    <dbReference type="NCBI Taxonomy" id="98765"/>
    <lineage>
        <taxon>Eukaryota</taxon>
        <taxon>Fungi</taxon>
        <taxon>Dikarya</taxon>
        <taxon>Basidiomycota</taxon>
        <taxon>Agaricomycotina</taxon>
        <taxon>Agaricomycetes</taxon>
        <taxon>Polyporales</taxon>
        <taxon>Meruliaceae</taxon>
        <taxon>Hermanssonia</taxon>
    </lineage>
</organism>
<feature type="region of interest" description="Disordered" evidence="1">
    <location>
        <begin position="1"/>
        <end position="40"/>
    </location>
</feature>
<dbReference type="GO" id="GO:0004672">
    <property type="term" value="F:protein kinase activity"/>
    <property type="evidence" value="ECO:0007669"/>
    <property type="project" value="InterPro"/>
</dbReference>
<reference evidence="3 4" key="1">
    <citation type="submission" date="2018-02" db="EMBL/GenBank/DDBJ databases">
        <title>Genome sequence of the basidiomycete white-rot fungus Phlebia centrifuga.</title>
        <authorList>
            <person name="Granchi Z."/>
            <person name="Peng M."/>
            <person name="de Vries R.P."/>
            <person name="Hilden K."/>
            <person name="Makela M.R."/>
            <person name="Grigoriev I."/>
            <person name="Riley R."/>
        </authorList>
    </citation>
    <scope>NUCLEOTIDE SEQUENCE [LARGE SCALE GENOMIC DNA]</scope>
    <source>
        <strain evidence="3 4">FBCC195</strain>
    </source>
</reference>
<proteinExistence type="predicted"/>
<dbReference type="OrthoDB" id="5569250at2759"/>
<dbReference type="PANTHER" id="PTHR38248:SF2">
    <property type="entry name" value="FUNK1 11"/>
    <property type="match status" value="1"/>
</dbReference>
<protein>
    <recommendedName>
        <fullName evidence="2">Fungal-type protein kinase domain-containing protein</fullName>
    </recommendedName>
</protein>
<dbReference type="Proteomes" id="UP000186601">
    <property type="component" value="Unassembled WGS sequence"/>
</dbReference>
<feature type="region of interest" description="Disordered" evidence="1">
    <location>
        <begin position="251"/>
        <end position="300"/>
    </location>
</feature>
<evidence type="ECO:0000313" key="3">
    <source>
        <dbReference type="EMBL" id="PSR82187.1"/>
    </source>
</evidence>
<keyword evidence="4" id="KW-1185">Reference proteome</keyword>
<evidence type="ECO:0000256" key="1">
    <source>
        <dbReference type="SAM" id="MobiDB-lite"/>
    </source>
</evidence>
<dbReference type="PROSITE" id="PS00109">
    <property type="entry name" value="PROTEIN_KINASE_TYR"/>
    <property type="match status" value="1"/>
</dbReference>
<dbReference type="InterPro" id="IPR040976">
    <property type="entry name" value="Pkinase_fungal"/>
</dbReference>
<evidence type="ECO:0000259" key="2">
    <source>
        <dbReference type="Pfam" id="PF17667"/>
    </source>
</evidence>
<evidence type="ECO:0000313" key="4">
    <source>
        <dbReference type="Proteomes" id="UP000186601"/>
    </source>
</evidence>
<accession>A0A2R6P0C9</accession>
<dbReference type="InterPro" id="IPR011009">
    <property type="entry name" value="Kinase-like_dom_sf"/>
</dbReference>
<comment type="caution">
    <text evidence="3">The sequence shown here is derived from an EMBL/GenBank/DDBJ whole genome shotgun (WGS) entry which is preliminary data.</text>
</comment>
<dbReference type="AlphaFoldDB" id="A0A2R6P0C9"/>
<dbReference type="Pfam" id="PF17667">
    <property type="entry name" value="Pkinase_fungal"/>
    <property type="match status" value="2"/>
</dbReference>
<dbReference type="PANTHER" id="PTHR38248">
    <property type="entry name" value="FUNK1 6"/>
    <property type="match status" value="1"/>
</dbReference>
<dbReference type="Gene3D" id="1.10.510.10">
    <property type="entry name" value="Transferase(Phosphotransferase) domain 1"/>
    <property type="match status" value="1"/>
</dbReference>
<feature type="domain" description="Fungal-type protein kinase" evidence="2">
    <location>
        <begin position="321"/>
        <end position="487"/>
    </location>
</feature>
<dbReference type="SUPFAM" id="SSF56112">
    <property type="entry name" value="Protein kinase-like (PK-like)"/>
    <property type="match status" value="1"/>
</dbReference>